<keyword evidence="1" id="KW-0472">Membrane</keyword>
<dbReference type="Proteomes" id="UP001626537">
    <property type="component" value="Chromosome"/>
</dbReference>
<protein>
    <submittedName>
        <fullName evidence="2">Uncharacterized protein</fullName>
    </submittedName>
</protein>
<organism evidence="2 3">
    <name type="scientific">Congregibacter variabilis</name>
    <dbReference type="NCBI Taxonomy" id="3081200"/>
    <lineage>
        <taxon>Bacteria</taxon>
        <taxon>Pseudomonadati</taxon>
        <taxon>Pseudomonadota</taxon>
        <taxon>Gammaproteobacteria</taxon>
        <taxon>Cellvibrionales</taxon>
        <taxon>Halieaceae</taxon>
        <taxon>Congregibacter</taxon>
    </lineage>
</organism>
<accession>A0ABZ0HZD5</accession>
<keyword evidence="1" id="KW-0812">Transmembrane</keyword>
<feature type="transmembrane region" description="Helical" evidence="1">
    <location>
        <begin position="85"/>
        <end position="109"/>
    </location>
</feature>
<gene>
    <name evidence="2" type="ORF">R0135_10815</name>
</gene>
<sequence>MLRAVMMFFPAVLGAYVVGSIFATQTILGELQAMAMPITLRDRLNASWHDLLGLTTSYLPLMFIAFLVAMPVAVGLSRYLPRARVVLYGLAGAVAILALHLIMKAVLGLNGIAAVREPEGLALQCLAGWFGGYLFYVFTGRAHR</sequence>
<keyword evidence="1" id="KW-1133">Transmembrane helix</keyword>
<dbReference type="EMBL" id="CP136864">
    <property type="protein sequence ID" value="WOJ92276.1"/>
    <property type="molecule type" value="Genomic_DNA"/>
</dbReference>
<dbReference type="RefSeq" id="WP_407346859.1">
    <property type="nucleotide sequence ID" value="NZ_CP136864.1"/>
</dbReference>
<reference evidence="2 3" key="1">
    <citation type="submission" date="2023-10" db="EMBL/GenBank/DDBJ databases">
        <title>Two novel species belonging to the OM43/NOR5 clade.</title>
        <authorList>
            <person name="Park M."/>
        </authorList>
    </citation>
    <scope>NUCLEOTIDE SEQUENCE [LARGE SCALE GENOMIC DNA]</scope>
    <source>
        <strain evidence="2 3">IMCC43200</strain>
    </source>
</reference>
<name>A0ABZ0HZD5_9GAMM</name>
<evidence type="ECO:0000256" key="1">
    <source>
        <dbReference type="SAM" id="Phobius"/>
    </source>
</evidence>
<feature type="transmembrane region" description="Helical" evidence="1">
    <location>
        <begin position="51"/>
        <end position="73"/>
    </location>
</feature>
<keyword evidence="3" id="KW-1185">Reference proteome</keyword>
<proteinExistence type="predicted"/>
<feature type="transmembrane region" description="Helical" evidence="1">
    <location>
        <begin position="121"/>
        <end position="139"/>
    </location>
</feature>
<evidence type="ECO:0000313" key="3">
    <source>
        <dbReference type="Proteomes" id="UP001626537"/>
    </source>
</evidence>
<evidence type="ECO:0000313" key="2">
    <source>
        <dbReference type="EMBL" id="WOJ92276.1"/>
    </source>
</evidence>